<evidence type="ECO:0000256" key="1">
    <source>
        <dbReference type="ARBA" id="ARBA00004123"/>
    </source>
</evidence>
<dbReference type="CDD" id="cd18919">
    <property type="entry name" value="bHLH_AtBPE_like"/>
    <property type="match status" value="1"/>
</dbReference>
<dbReference type="PANTHER" id="PTHR12565">
    <property type="entry name" value="STEROL REGULATORY ELEMENT-BINDING PROTEIN"/>
    <property type="match status" value="1"/>
</dbReference>
<dbReference type="InterPro" id="IPR011598">
    <property type="entry name" value="bHLH_dom"/>
</dbReference>
<dbReference type="SUPFAM" id="SSF47459">
    <property type="entry name" value="HLH, helix-loop-helix DNA-binding domain"/>
    <property type="match status" value="1"/>
</dbReference>
<evidence type="ECO:0000256" key="6">
    <source>
        <dbReference type="SAM" id="MobiDB-lite"/>
    </source>
</evidence>
<dbReference type="Gene3D" id="4.10.280.10">
    <property type="entry name" value="Helix-loop-helix DNA-binding domain"/>
    <property type="match status" value="1"/>
</dbReference>
<evidence type="ECO:0000256" key="3">
    <source>
        <dbReference type="ARBA" id="ARBA00023015"/>
    </source>
</evidence>
<dbReference type="SMART" id="SM00353">
    <property type="entry name" value="HLH"/>
    <property type="match status" value="1"/>
</dbReference>
<organism evidence="8 9">
    <name type="scientific">Canna indica</name>
    <name type="common">Indian-shot</name>
    <dbReference type="NCBI Taxonomy" id="4628"/>
    <lineage>
        <taxon>Eukaryota</taxon>
        <taxon>Viridiplantae</taxon>
        <taxon>Streptophyta</taxon>
        <taxon>Embryophyta</taxon>
        <taxon>Tracheophyta</taxon>
        <taxon>Spermatophyta</taxon>
        <taxon>Magnoliopsida</taxon>
        <taxon>Liliopsida</taxon>
        <taxon>Zingiberales</taxon>
        <taxon>Cannaceae</taxon>
        <taxon>Canna</taxon>
    </lineage>
</organism>
<feature type="compositionally biased region" description="Basic and acidic residues" evidence="6">
    <location>
        <begin position="132"/>
        <end position="143"/>
    </location>
</feature>
<name>A0AAQ3JRP4_9LILI</name>
<reference evidence="8 9" key="1">
    <citation type="submission" date="2023-10" db="EMBL/GenBank/DDBJ databases">
        <title>Chromosome-scale genome assembly provides insights into flower coloration mechanisms of Canna indica.</title>
        <authorList>
            <person name="Li C."/>
        </authorList>
    </citation>
    <scope>NUCLEOTIDE SEQUENCE [LARGE SCALE GENOMIC DNA]</scope>
    <source>
        <tissue evidence="8">Flower</tissue>
    </source>
</reference>
<protein>
    <submittedName>
        <fullName evidence="8">Transcription factor bHLH75-like</fullName>
    </submittedName>
</protein>
<evidence type="ECO:0000259" key="7">
    <source>
        <dbReference type="PROSITE" id="PS50888"/>
    </source>
</evidence>
<dbReference type="GO" id="GO:0005634">
    <property type="term" value="C:nucleus"/>
    <property type="evidence" value="ECO:0007669"/>
    <property type="project" value="UniProtKB-SubCell"/>
</dbReference>
<comment type="subcellular location">
    <subcellularLocation>
        <location evidence="1">Nucleus</location>
    </subcellularLocation>
</comment>
<dbReference type="InterPro" id="IPR024097">
    <property type="entry name" value="bHLH_ZIP_TF"/>
</dbReference>
<dbReference type="PANTHER" id="PTHR12565:SF367">
    <property type="entry name" value="TRANSCRIPTION FACTOR BHLH75"/>
    <property type="match status" value="1"/>
</dbReference>
<keyword evidence="9" id="KW-1185">Reference proteome</keyword>
<dbReference type="Proteomes" id="UP001327560">
    <property type="component" value="Chromosome 1"/>
</dbReference>
<dbReference type="InterPro" id="IPR036638">
    <property type="entry name" value="HLH_DNA-bd_sf"/>
</dbReference>
<evidence type="ECO:0000256" key="4">
    <source>
        <dbReference type="ARBA" id="ARBA00023163"/>
    </source>
</evidence>
<dbReference type="EMBL" id="CP136890">
    <property type="protein sequence ID" value="WOK93476.1"/>
    <property type="molecule type" value="Genomic_DNA"/>
</dbReference>
<accession>A0AAQ3JRP4</accession>
<evidence type="ECO:0000313" key="9">
    <source>
        <dbReference type="Proteomes" id="UP001327560"/>
    </source>
</evidence>
<dbReference type="GO" id="GO:0003700">
    <property type="term" value="F:DNA-binding transcription factor activity"/>
    <property type="evidence" value="ECO:0007669"/>
    <property type="project" value="TreeGrafter"/>
</dbReference>
<feature type="region of interest" description="Disordered" evidence="6">
    <location>
        <begin position="72"/>
        <end position="158"/>
    </location>
</feature>
<proteinExistence type="inferred from homology"/>
<evidence type="ECO:0000256" key="5">
    <source>
        <dbReference type="ARBA" id="ARBA00023242"/>
    </source>
</evidence>
<keyword evidence="3" id="KW-0805">Transcription regulation</keyword>
<dbReference type="PROSITE" id="PS50888">
    <property type="entry name" value="BHLH"/>
    <property type="match status" value="1"/>
</dbReference>
<feature type="compositionally biased region" description="Polar residues" evidence="6">
    <location>
        <begin position="97"/>
        <end position="106"/>
    </location>
</feature>
<keyword evidence="5" id="KW-0539">Nucleus</keyword>
<dbReference type="GO" id="GO:0046983">
    <property type="term" value="F:protein dimerization activity"/>
    <property type="evidence" value="ECO:0007669"/>
    <property type="project" value="InterPro"/>
</dbReference>
<keyword evidence="4" id="KW-0804">Transcription</keyword>
<sequence length="264" mass="29551">MGDFLEKSLNCLKQQLSQLPYSFMELEYPNLDMMTPLAELDASSLMQSPSLGLMDYHLPFINDLPFECQTPAAADPPPVVSSVTKQSHGDRKRKTTETPNTSTHNYSAVSSATTSVAAKPKDKNGKRRRGNPKKEEKPQELVHTRAKRGQATDSHSLAERVRRKKINERMRCLQDLVPGCYKTMGMAGVLDEIINYVQSLKNQVEFLSMKLSAASSFYDYNLGVQATATNQGDDKADEVQLVREKRGREGYGECSSFHSSSMRF</sequence>
<gene>
    <name evidence="8" type="ORF">Cni_G02174</name>
</gene>
<evidence type="ECO:0000256" key="2">
    <source>
        <dbReference type="ARBA" id="ARBA00005510"/>
    </source>
</evidence>
<dbReference type="Pfam" id="PF00010">
    <property type="entry name" value="HLH"/>
    <property type="match status" value="1"/>
</dbReference>
<evidence type="ECO:0000313" key="8">
    <source>
        <dbReference type="EMBL" id="WOK93476.1"/>
    </source>
</evidence>
<dbReference type="AlphaFoldDB" id="A0AAQ3JRP4"/>
<feature type="compositionally biased region" description="Low complexity" evidence="6">
    <location>
        <begin position="107"/>
        <end position="118"/>
    </location>
</feature>
<feature type="domain" description="BHLH" evidence="7">
    <location>
        <begin position="150"/>
        <end position="200"/>
    </location>
</feature>
<comment type="similarity">
    <text evidence="2">Belongs to the bHLH protein family.</text>
</comment>